<dbReference type="OrthoDB" id="9808093at2"/>
<organism evidence="7 8">
    <name type="scientific">Rosistilla ulvae</name>
    <dbReference type="NCBI Taxonomy" id="1930277"/>
    <lineage>
        <taxon>Bacteria</taxon>
        <taxon>Pseudomonadati</taxon>
        <taxon>Planctomycetota</taxon>
        <taxon>Planctomycetia</taxon>
        <taxon>Pirellulales</taxon>
        <taxon>Pirellulaceae</taxon>
        <taxon>Rosistilla</taxon>
    </lineage>
</organism>
<sequence length="89" mass="10049">MERIEVFYRGHVQGVGFRYNACEQADGLVVTGWVQNLPDRRVQMVAEGSVGDLKELLRRIDFSMSGNIRDKSVAWQAATGQLAPFQIKH</sequence>
<dbReference type="PROSITE" id="PS51160">
    <property type="entry name" value="ACYLPHOSPHATASE_3"/>
    <property type="match status" value="1"/>
</dbReference>
<dbReference type="AlphaFoldDB" id="A0A517M5E2"/>
<dbReference type="EC" id="3.6.1.7" evidence="2 4"/>
<evidence type="ECO:0000256" key="5">
    <source>
        <dbReference type="RuleBase" id="RU004168"/>
    </source>
</evidence>
<dbReference type="RefSeq" id="WP_145347978.1">
    <property type="nucleotide sequence ID" value="NZ_CP036261.1"/>
</dbReference>
<name>A0A517M5E2_9BACT</name>
<feature type="active site" evidence="4">
    <location>
        <position position="18"/>
    </location>
</feature>
<dbReference type="PANTHER" id="PTHR47268:SF4">
    <property type="entry name" value="ACYLPHOSPHATASE"/>
    <property type="match status" value="1"/>
</dbReference>
<reference evidence="7 8" key="1">
    <citation type="submission" date="2019-02" db="EMBL/GenBank/DDBJ databases">
        <title>Deep-cultivation of Planctomycetes and their phenomic and genomic characterization uncovers novel biology.</title>
        <authorList>
            <person name="Wiegand S."/>
            <person name="Jogler M."/>
            <person name="Boedeker C."/>
            <person name="Pinto D."/>
            <person name="Vollmers J."/>
            <person name="Rivas-Marin E."/>
            <person name="Kohn T."/>
            <person name="Peeters S.H."/>
            <person name="Heuer A."/>
            <person name="Rast P."/>
            <person name="Oberbeckmann S."/>
            <person name="Bunk B."/>
            <person name="Jeske O."/>
            <person name="Meyerdierks A."/>
            <person name="Storesund J.E."/>
            <person name="Kallscheuer N."/>
            <person name="Luecker S."/>
            <person name="Lage O.M."/>
            <person name="Pohl T."/>
            <person name="Merkel B.J."/>
            <person name="Hornburger P."/>
            <person name="Mueller R.-W."/>
            <person name="Bruemmer F."/>
            <person name="Labrenz M."/>
            <person name="Spormann A.M."/>
            <person name="Op den Camp H."/>
            <person name="Overmann J."/>
            <person name="Amann R."/>
            <person name="Jetten M.S.M."/>
            <person name="Mascher T."/>
            <person name="Medema M.H."/>
            <person name="Devos D.P."/>
            <person name="Kaster A.-K."/>
            <person name="Ovreas L."/>
            <person name="Rohde M."/>
            <person name="Galperin M.Y."/>
            <person name="Jogler C."/>
        </authorList>
    </citation>
    <scope>NUCLEOTIDE SEQUENCE [LARGE SCALE GENOMIC DNA]</scope>
    <source>
        <strain evidence="7 8">EC9</strain>
    </source>
</reference>
<dbReference type="EMBL" id="CP036261">
    <property type="protein sequence ID" value="QDS90091.1"/>
    <property type="molecule type" value="Genomic_DNA"/>
</dbReference>
<dbReference type="InterPro" id="IPR020456">
    <property type="entry name" value="Acylphosphatase"/>
</dbReference>
<evidence type="ECO:0000259" key="6">
    <source>
        <dbReference type="PROSITE" id="PS51160"/>
    </source>
</evidence>
<evidence type="ECO:0000256" key="4">
    <source>
        <dbReference type="PROSITE-ProRule" id="PRU00520"/>
    </source>
</evidence>
<evidence type="ECO:0000256" key="3">
    <source>
        <dbReference type="ARBA" id="ARBA00047645"/>
    </source>
</evidence>
<protein>
    <recommendedName>
        <fullName evidence="2 4">acylphosphatase</fullName>
        <ecNumber evidence="2 4">3.6.1.7</ecNumber>
    </recommendedName>
</protein>
<evidence type="ECO:0000313" key="8">
    <source>
        <dbReference type="Proteomes" id="UP000319557"/>
    </source>
</evidence>
<feature type="domain" description="Acylphosphatase-like" evidence="6">
    <location>
        <begin position="3"/>
        <end position="89"/>
    </location>
</feature>
<dbReference type="PANTHER" id="PTHR47268">
    <property type="entry name" value="ACYLPHOSPHATASE"/>
    <property type="match status" value="1"/>
</dbReference>
<evidence type="ECO:0000256" key="2">
    <source>
        <dbReference type="ARBA" id="ARBA00012150"/>
    </source>
</evidence>
<dbReference type="KEGG" id="ruv:EC9_42950"/>
<dbReference type="InterPro" id="IPR001792">
    <property type="entry name" value="Acylphosphatase-like_dom"/>
</dbReference>
<gene>
    <name evidence="7" type="primary">acyP</name>
    <name evidence="7" type="ORF">EC9_42950</name>
</gene>
<feature type="active site" evidence="4">
    <location>
        <position position="36"/>
    </location>
</feature>
<comment type="catalytic activity">
    <reaction evidence="3 4">
        <text>an acyl phosphate + H2O = a carboxylate + phosphate + H(+)</text>
        <dbReference type="Rhea" id="RHEA:14965"/>
        <dbReference type="ChEBI" id="CHEBI:15377"/>
        <dbReference type="ChEBI" id="CHEBI:15378"/>
        <dbReference type="ChEBI" id="CHEBI:29067"/>
        <dbReference type="ChEBI" id="CHEBI:43474"/>
        <dbReference type="ChEBI" id="CHEBI:59918"/>
        <dbReference type="EC" id="3.6.1.7"/>
    </reaction>
</comment>
<dbReference type="Proteomes" id="UP000319557">
    <property type="component" value="Chromosome"/>
</dbReference>
<keyword evidence="4 7" id="KW-0378">Hydrolase</keyword>
<comment type="similarity">
    <text evidence="1 5">Belongs to the acylphosphatase family.</text>
</comment>
<dbReference type="GO" id="GO:0003998">
    <property type="term" value="F:acylphosphatase activity"/>
    <property type="evidence" value="ECO:0007669"/>
    <property type="project" value="UniProtKB-EC"/>
</dbReference>
<proteinExistence type="inferred from homology"/>
<dbReference type="Pfam" id="PF00708">
    <property type="entry name" value="Acylphosphatase"/>
    <property type="match status" value="1"/>
</dbReference>
<evidence type="ECO:0000256" key="1">
    <source>
        <dbReference type="ARBA" id="ARBA00005614"/>
    </source>
</evidence>
<accession>A0A517M5E2</accession>
<dbReference type="SUPFAM" id="SSF54975">
    <property type="entry name" value="Acylphosphatase/BLUF domain-like"/>
    <property type="match status" value="1"/>
</dbReference>
<dbReference type="Gene3D" id="3.30.70.100">
    <property type="match status" value="1"/>
</dbReference>
<dbReference type="InterPro" id="IPR036046">
    <property type="entry name" value="Acylphosphatase-like_dom_sf"/>
</dbReference>
<evidence type="ECO:0000313" key="7">
    <source>
        <dbReference type="EMBL" id="QDS90091.1"/>
    </source>
</evidence>
<keyword evidence="8" id="KW-1185">Reference proteome</keyword>